<accession>A0A9P8L901</accession>
<dbReference type="Gene3D" id="1.25.40.20">
    <property type="entry name" value="Ankyrin repeat-containing domain"/>
    <property type="match status" value="1"/>
</dbReference>
<evidence type="ECO:0000313" key="2">
    <source>
        <dbReference type="Proteomes" id="UP000750711"/>
    </source>
</evidence>
<dbReference type="AlphaFoldDB" id="A0A9P8L901"/>
<feature type="non-terminal residue" evidence="1">
    <location>
        <position position="184"/>
    </location>
</feature>
<organism evidence="1 2">
    <name type="scientific">Trichoglossum hirsutum</name>
    <dbReference type="NCBI Taxonomy" id="265104"/>
    <lineage>
        <taxon>Eukaryota</taxon>
        <taxon>Fungi</taxon>
        <taxon>Dikarya</taxon>
        <taxon>Ascomycota</taxon>
        <taxon>Pezizomycotina</taxon>
        <taxon>Geoglossomycetes</taxon>
        <taxon>Geoglossales</taxon>
        <taxon>Geoglossaceae</taxon>
        <taxon>Trichoglossum</taxon>
    </lineage>
</organism>
<sequence>MSLCAGLVVYNEENSLVQLAHYTTREYFSDTQRQPDWIRNAPVVISKTCLVYLGFTTFAGGYTSCDKVFEERLAENAFLDYAARYWGDHARGKPEYEIRDMILEFLTQPTIVSCCMQVRYTPKCRYEGYTQDFPKNVTGLQVAASFGLEGTTGRLLAANADVNAADSMGRTALQAAVEGGHLET</sequence>
<dbReference type="SUPFAM" id="SSF48403">
    <property type="entry name" value="Ankyrin repeat"/>
    <property type="match status" value="1"/>
</dbReference>
<gene>
    <name evidence="1" type="ORF">GP486_005572</name>
</gene>
<evidence type="ECO:0000313" key="1">
    <source>
        <dbReference type="EMBL" id="KAH0556569.1"/>
    </source>
</evidence>
<dbReference type="InterPro" id="IPR036770">
    <property type="entry name" value="Ankyrin_rpt-contain_sf"/>
</dbReference>
<dbReference type="Proteomes" id="UP000750711">
    <property type="component" value="Unassembled WGS sequence"/>
</dbReference>
<name>A0A9P8L901_9PEZI</name>
<dbReference type="EMBL" id="JAGHQM010001066">
    <property type="protein sequence ID" value="KAH0556569.1"/>
    <property type="molecule type" value="Genomic_DNA"/>
</dbReference>
<protein>
    <submittedName>
        <fullName evidence="1">Uncharacterized protein</fullName>
    </submittedName>
</protein>
<proteinExistence type="predicted"/>
<keyword evidence="2" id="KW-1185">Reference proteome</keyword>
<comment type="caution">
    <text evidence="1">The sequence shown here is derived from an EMBL/GenBank/DDBJ whole genome shotgun (WGS) entry which is preliminary data.</text>
</comment>
<reference evidence="1" key="1">
    <citation type="submission" date="2021-03" db="EMBL/GenBank/DDBJ databases">
        <title>Comparative genomics and phylogenomic investigation of the class Geoglossomycetes provide insights into ecological specialization and systematics.</title>
        <authorList>
            <person name="Melie T."/>
            <person name="Pirro S."/>
            <person name="Miller A.N."/>
            <person name="Quandt A."/>
        </authorList>
    </citation>
    <scope>NUCLEOTIDE SEQUENCE</scope>
    <source>
        <strain evidence="1">CAQ_001_2017</strain>
    </source>
</reference>